<dbReference type="InterPro" id="IPR053848">
    <property type="entry name" value="IMS_HHH_1"/>
</dbReference>
<keyword evidence="7 15" id="KW-0479">Metal-binding</keyword>
<dbReference type="InterPro" id="IPR036420">
    <property type="entry name" value="BRCT_dom_sf"/>
</dbReference>
<evidence type="ECO:0000313" key="19">
    <source>
        <dbReference type="EMBL" id="CDF90611.1"/>
    </source>
</evidence>
<proteinExistence type="inferred from homology"/>
<evidence type="ECO:0000256" key="10">
    <source>
        <dbReference type="ARBA" id="ARBA00023125"/>
    </source>
</evidence>
<dbReference type="FunFam" id="3.40.1170.60:FF:000023">
    <property type="entry name" value="DNA repair protein REV1"/>
    <property type="match status" value="1"/>
</dbReference>
<keyword evidence="11 14" id="KW-0234">DNA repair</keyword>
<dbReference type="PROSITE" id="PS50173">
    <property type="entry name" value="UMUC"/>
    <property type="match status" value="1"/>
</dbReference>
<dbReference type="GO" id="GO:0017125">
    <property type="term" value="F:deoxycytidyl transferase activity"/>
    <property type="evidence" value="ECO:0007669"/>
    <property type="project" value="TreeGrafter"/>
</dbReference>
<dbReference type="Gene3D" id="3.40.1170.60">
    <property type="match status" value="1"/>
</dbReference>
<keyword evidence="6 14" id="KW-0548">Nucleotidyltransferase</keyword>
<evidence type="ECO:0000256" key="11">
    <source>
        <dbReference type="ARBA" id="ARBA00023204"/>
    </source>
</evidence>
<feature type="binding site" evidence="15">
    <location>
        <position position="305"/>
    </location>
    <ligand>
        <name>Mg(2+)</name>
        <dbReference type="ChEBI" id="CHEBI:18420"/>
        <label>1</label>
    </ligand>
</feature>
<reference evidence="20" key="1">
    <citation type="journal article" date="2013" name="Genome Announc.">
        <title>Genome sequence of the food spoilage yeast Zygosaccharomyces bailii CLIB 213(T).</title>
        <authorList>
            <person name="Galeote V."/>
            <person name="Bigey F."/>
            <person name="Devillers H."/>
            <person name="Neuveglise C."/>
            <person name="Dequin S."/>
        </authorList>
    </citation>
    <scope>NUCLEOTIDE SEQUENCE [LARGE SCALE GENOMIC DNA]</scope>
    <source>
        <strain evidence="20">CLIB 213 / ATCC 58445 / CBS 680 / CCRC 21525 / NBRC 1098 / NCYC 1416 / NRRL Y-2227</strain>
    </source>
</reference>
<dbReference type="GO" id="GO:0042276">
    <property type="term" value="P:error-prone translesion synthesis"/>
    <property type="evidence" value="ECO:0007669"/>
    <property type="project" value="InterPro"/>
</dbReference>
<keyword evidence="20" id="KW-1185">Reference proteome</keyword>
<dbReference type="InterPro" id="IPR001357">
    <property type="entry name" value="BRCT_dom"/>
</dbReference>
<dbReference type="EMBL" id="HG316460">
    <property type="protein sequence ID" value="CDF90611.1"/>
    <property type="molecule type" value="Genomic_DNA"/>
</dbReference>
<dbReference type="SUPFAM" id="SSF52113">
    <property type="entry name" value="BRCT domain"/>
    <property type="match status" value="1"/>
</dbReference>
<dbReference type="GO" id="GO:0046872">
    <property type="term" value="F:metal ion binding"/>
    <property type="evidence" value="ECO:0007669"/>
    <property type="project" value="UniProtKB-KW"/>
</dbReference>
<dbReference type="CDD" id="cd17719">
    <property type="entry name" value="BRCT_Rev1"/>
    <property type="match status" value="1"/>
</dbReference>
<dbReference type="InterPro" id="IPR001126">
    <property type="entry name" value="UmuC"/>
</dbReference>
<dbReference type="OrthoDB" id="427711at2759"/>
<dbReference type="SMART" id="SM00292">
    <property type="entry name" value="BRCT"/>
    <property type="match status" value="1"/>
</dbReference>
<dbReference type="AlphaFoldDB" id="A0A8J2T929"/>
<feature type="domain" description="BRCT" evidence="17">
    <location>
        <begin position="135"/>
        <end position="223"/>
    </location>
</feature>
<keyword evidence="4 14" id="KW-0237">DNA synthesis</keyword>
<dbReference type="InterPro" id="IPR012112">
    <property type="entry name" value="REV1"/>
</dbReference>
<dbReference type="Gene3D" id="3.30.70.270">
    <property type="match status" value="1"/>
</dbReference>
<keyword evidence="10 14" id="KW-0238">DNA-binding</keyword>
<evidence type="ECO:0000256" key="13">
    <source>
        <dbReference type="ARBA" id="ARBA00058985"/>
    </source>
</evidence>
<evidence type="ECO:0000256" key="6">
    <source>
        <dbReference type="ARBA" id="ARBA00022695"/>
    </source>
</evidence>
<feature type="region of interest" description="Disordered" evidence="16">
    <location>
        <begin position="38"/>
        <end position="100"/>
    </location>
</feature>
<dbReference type="GO" id="GO:0006281">
    <property type="term" value="P:DNA repair"/>
    <property type="evidence" value="ECO:0007669"/>
    <property type="project" value="UniProtKB-KW"/>
</dbReference>
<evidence type="ECO:0000256" key="15">
    <source>
        <dbReference type="PIRSR" id="PIRSR036573-2"/>
    </source>
</evidence>
<evidence type="ECO:0000256" key="2">
    <source>
        <dbReference type="ARBA" id="ARBA00010945"/>
    </source>
</evidence>
<dbReference type="GO" id="GO:0003887">
    <property type="term" value="F:DNA-directed DNA polymerase activity"/>
    <property type="evidence" value="ECO:0007669"/>
    <property type="project" value="InterPro"/>
</dbReference>
<dbReference type="Gene3D" id="3.40.50.10190">
    <property type="entry name" value="BRCT domain"/>
    <property type="match status" value="1"/>
</dbReference>
<evidence type="ECO:0000256" key="7">
    <source>
        <dbReference type="ARBA" id="ARBA00022723"/>
    </source>
</evidence>
<dbReference type="InterPro" id="IPR036775">
    <property type="entry name" value="DNA_pol_Y-fam_lit_finger_sf"/>
</dbReference>
<evidence type="ECO:0000259" key="17">
    <source>
        <dbReference type="PROSITE" id="PS50172"/>
    </source>
</evidence>
<dbReference type="PANTHER" id="PTHR45990:SF1">
    <property type="entry name" value="DNA REPAIR PROTEIN REV1"/>
    <property type="match status" value="1"/>
</dbReference>
<accession>A0A8J2T929</accession>
<feature type="binding site" evidence="15">
    <location>
        <position position="406"/>
    </location>
    <ligand>
        <name>Mg(2+)</name>
        <dbReference type="ChEBI" id="CHEBI:18420"/>
        <label>1</label>
    </ligand>
</feature>
<dbReference type="InterPro" id="IPR043128">
    <property type="entry name" value="Rev_trsase/Diguanyl_cyclase"/>
</dbReference>
<evidence type="ECO:0000256" key="8">
    <source>
        <dbReference type="ARBA" id="ARBA00022763"/>
    </source>
</evidence>
<organism evidence="19 20">
    <name type="scientific">Zygosaccharomyces bailii (strain CLIB 213 / ATCC 58445 / CBS 680 / BCRC 21525 / NBRC 1098 / NCYC 1416 / NRRL Y-2227)</name>
    <dbReference type="NCBI Taxonomy" id="1333698"/>
    <lineage>
        <taxon>Eukaryota</taxon>
        <taxon>Fungi</taxon>
        <taxon>Dikarya</taxon>
        <taxon>Ascomycota</taxon>
        <taxon>Saccharomycotina</taxon>
        <taxon>Saccharomycetes</taxon>
        <taxon>Saccharomycetales</taxon>
        <taxon>Saccharomycetaceae</taxon>
        <taxon>Zygosaccharomyces</taxon>
    </lineage>
</organism>
<sequence>MGGYEDSPLKNENGAGGERSFLESLSDDSLLNYISQLSQGQTQALPQKQRESQRPRLSQLVEHQEKWGDRDKDHDKDQDKDQDQFEAQAQAQQDEGQDQYQYRDQEYSRDDYFHDKARQQLAQDEVFREKYGGGKGGGIFDGCSIYINGFTRPGRLQLHEMIVLHGGRFVHYMSAKGQVSHIVASNLPLKKRVELRNYKVCRPEWIVDSIKTKRLLPWQNYSLFQAQDQAQRPLPLLLPPVPVEENVVDCKHPHFLEQFFAHSRLHHLSSWKADLRAHFLEKFIENSSNPPPQVAPNQFTVLHIDFDCFFASVAALCTPDVDISVDPVVVCHGTKSSDIASCNYVARQYGIRNGMWVSHAEKLIPADVKLVRLSYNFDQFEVKSKAFYQVLHDLEFQLVLPISIDEAVCCVTRRLSREQCEELCQRVRSMVALKTACSVSVGCSDSLVLARLTLKRAKPDGYQILTQSELDQSFLTGLKPRDLPGVGPSLVDKLETHFQQRPLDLAQLQESSLNSLQRCVGEKLGNKIYLALRGKDDEESAKMLYDPQSVFQRKSLSIDINWGVRFDTIHEIDQFIDRCTQYLTDKLESLNRATSQITLRVMRRCKDEAIEPSKYLGMGRCDPFNRSTRLGVPTSEPGIIATEVKSSFRSLGCPPRDLRGIAIQFKLEDVRKRRTALQQQLKLPLVDASVYENLPQDVKKEVGQELKRRKIGISKAAKAASPAFRASSYEERFMQELPTQIRQEVRNDIRITKKARKTKLGEMQEHILKRQEKAKNYKAHFLGEASIFEPIQFQGETRFKKIIHMVLEWVDGTIPGEGPHEHDLHLFDKYLNRLSDANRLPLMLRLAKLVATRLDLRCEKYGSSNGFQEWEKVLLTVILPKLNKNKHTFQTVRKLDIDFDT</sequence>
<feature type="compositionally biased region" description="Low complexity" evidence="16">
    <location>
        <begin position="85"/>
        <end position="100"/>
    </location>
</feature>
<evidence type="ECO:0000256" key="3">
    <source>
        <dbReference type="ARBA" id="ARBA00020399"/>
    </source>
</evidence>
<dbReference type="SUPFAM" id="SSF56672">
    <property type="entry name" value="DNA/RNA polymerases"/>
    <property type="match status" value="1"/>
</dbReference>
<dbReference type="EC" id="2.7.7.-" evidence="14"/>
<evidence type="ECO:0000256" key="5">
    <source>
        <dbReference type="ARBA" id="ARBA00022679"/>
    </source>
</evidence>
<evidence type="ECO:0000256" key="14">
    <source>
        <dbReference type="PIRNR" id="PIRNR036573"/>
    </source>
</evidence>
<feature type="compositionally biased region" description="Basic and acidic residues" evidence="16">
    <location>
        <begin position="62"/>
        <end position="83"/>
    </location>
</feature>
<dbReference type="GO" id="GO:0005634">
    <property type="term" value="C:nucleus"/>
    <property type="evidence" value="ECO:0007669"/>
    <property type="project" value="UniProtKB-SubCell"/>
</dbReference>
<protein>
    <recommendedName>
        <fullName evidence="3 14">DNA repair protein REV1</fullName>
        <ecNumber evidence="14">2.7.7.-</ecNumber>
    </recommendedName>
</protein>
<dbReference type="Proteomes" id="UP000019375">
    <property type="component" value="Unassembled WGS sequence"/>
</dbReference>
<dbReference type="Gene3D" id="3.30.1490.100">
    <property type="entry name" value="DNA polymerase, Y-family, little finger domain"/>
    <property type="match status" value="1"/>
</dbReference>
<evidence type="ECO:0000259" key="18">
    <source>
        <dbReference type="PROSITE" id="PS50173"/>
    </source>
</evidence>
<dbReference type="PROSITE" id="PS50172">
    <property type="entry name" value="BRCT"/>
    <property type="match status" value="1"/>
</dbReference>
<keyword evidence="5 14" id="KW-0808">Transferase</keyword>
<feature type="domain" description="UmuC" evidence="18">
    <location>
        <begin position="301"/>
        <end position="487"/>
    </location>
</feature>
<name>A0A8J2T929_ZYGB2</name>
<comment type="cofactor">
    <cofactor evidence="15">
        <name>Mg(2+)</name>
        <dbReference type="ChEBI" id="CHEBI:18420"/>
    </cofactor>
    <text evidence="15">Binds 2 magnesium ions.</text>
</comment>
<dbReference type="InterPro" id="IPR017961">
    <property type="entry name" value="DNA_pol_Y-fam_little_finger"/>
</dbReference>
<comment type="similarity">
    <text evidence="2 14">Belongs to the DNA polymerase type-Y family.</text>
</comment>
<dbReference type="GO" id="GO:0070987">
    <property type="term" value="P:error-free translesion synthesis"/>
    <property type="evidence" value="ECO:0007669"/>
    <property type="project" value="UniProtKB-ARBA"/>
</dbReference>
<keyword evidence="12 14" id="KW-0539">Nucleus</keyword>
<dbReference type="Pfam" id="PF16589">
    <property type="entry name" value="BRCT_2"/>
    <property type="match status" value="1"/>
</dbReference>
<feature type="binding site" evidence="15">
    <location>
        <position position="405"/>
    </location>
    <ligand>
        <name>Mg(2+)</name>
        <dbReference type="ChEBI" id="CHEBI:18420"/>
        <label>1</label>
    </ligand>
</feature>
<dbReference type="GO" id="GO:0003684">
    <property type="term" value="F:damaged DNA binding"/>
    <property type="evidence" value="ECO:0007669"/>
    <property type="project" value="UniProtKB-UniRule"/>
</dbReference>
<dbReference type="SUPFAM" id="SSF100879">
    <property type="entry name" value="Lesion bypass DNA polymerase (Y-family), little finger domain"/>
    <property type="match status" value="1"/>
</dbReference>
<evidence type="ECO:0000256" key="4">
    <source>
        <dbReference type="ARBA" id="ARBA00022634"/>
    </source>
</evidence>
<evidence type="ECO:0000256" key="12">
    <source>
        <dbReference type="ARBA" id="ARBA00023242"/>
    </source>
</evidence>
<evidence type="ECO:0000256" key="16">
    <source>
        <dbReference type="SAM" id="MobiDB-lite"/>
    </source>
</evidence>
<dbReference type="Gene3D" id="6.10.250.1490">
    <property type="match status" value="1"/>
</dbReference>
<keyword evidence="8 14" id="KW-0227">DNA damage</keyword>
<dbReference type="InterPro" id="IPR043502">
    <property type="entry name" value="DNA/RNA_pol_sf"/>
</dbReference>
<evidence type="ECO:0000256" key="9">
    <source>
        <dbReference type="ARBA" id="ARBA00022842"/>
    </source>
</evidence>
<keyword evidence="9 15" id="KW-0460">Magnesium</keyword>
<comment type="function">
    <text evidence="13">Deoxycytidyl transferase involved in DNA repair. Transfers a dCMP residue from dCTP to the 3'-end of a DNA primer in a template-dependent reaction. May assist in the first step in the bypass of abasic lesions by the insertion of a nucleotide opposite the lesion. Required for normal induction of mutations by physical and chemical agents. Involved in mitochondrial DNA mutagenesis.</text>
</comment>
<dbReference type="Pfam" id="PF00817">
    <property type="entry name" value="IMS"/>
    <property type="match status" value="1"/>
</dbReference>
<dbReference type="PANTHER" id="PTHR45990">
    <property type="entry name" value="DNA REPAIR PROTEIN REV1"/>
    <property type="match status" value="1"/>
</dbReference>
<gene>
    <name evidence="19" type="ORF">BN860_05050g</name>
</gene>
<dbReference type="PIRSF" id="PIRSF036573">
    <property type="entry name" value="REV1"/>
    <property type="match status" value="1"/>
</dbReference>
<comment type="subcellular location">
    <subcellularLocation>
        <location evidence="1 14">Nucleus</location>
    </subcellularLocation>
</comment>
<dbReference type="Gene3D" id="1.10.150.20">
    <property type="entry name" value="5' to 3' exonuclease, C-terminal subdomain"/>
    <property type="match status" value="1"/>
</dbReference>
<dbReference type="Pfam" id="PF21999">
    <property type="entry name" value="IMS_HHH_1"/>
    <property type="match status" value="1"/>
</dbReference>
<evidence type="ECO:0000313" key="20">
    <source>
        <dbReference type="Proteomes" id="UP000019375"/>
    </source>
</evidence>
<dbReference type="FunFam" id="3.30.1490.100:FF:000001">
    <property type="entry name" value="DNA repair protein REV1"/>
    <property type="match status" value="1"/>
</dbReference>
<dbReference type="FunFam" id="3.40.50.10190:FF:000011">
    <property type="entry name" value="DNA repair protein REV1"/>
    <property type="match status" value="1"/>
</dbReference>
<evidence type="ECO:0000256" key="1">
    <source>
        <dbReference type="ARBA" id="ARBA00004123"/>
    </source>
</evidence>
<feature type="region of interest" description="Disordered" evidence="16">
    <location>
        <begin position="1"/>
        <end position="22"/>
    </location>
</feature>
<dbReference type="Pfam" id="PF11799">
    <property type="entry name" value="IMS_C"/>
    <property type="match status" value="1"/>
</dbReference>